<organism evidence="1 2">
    <name type="scientific">Armillaria tabescens</name>
    <name type="common">Ringless honey mushroom</name>
    <name type="synonym">Agaricus tabescens</name>
    <dbReference type="NCBI Taxonomy" id="1929756"/>
    <lineage>
        <taxon>Eukaryota</taxon>
        <taxon>Fungi</taxon>
        <taxon>Dikarya</taxon>
        <taxon>Basidiomycota</taxon>
        <taxon>Agaricomycotina</taxon>
        <taxon>Agaricomycetes</taxon>
        <taxon>Agaricomycetidae</taxon>
        <taxon>Agaricales</taxon>
        <taxon>Marasmiineae</taxon>
        <taxon>Physalacriaceae</taxon>
        <taxon>Desarmillaria</taxon>
    </lineage>
</organism>
<sequence length="166" mass="19437">MEVRPLLPFPQRGMVRNIRFTNFRQTKNYMNRHSSCHRVFLYVRVSCKGGPLRIYGRIYFGNTSNFYFWSRLIQVTTRRQCLILVLCSLLQLFSTMIFEQCTSFCRDNLMAQVPAHGNISFTQVSQDCTIFLRMSSRRPAPAGNFTTWVTTHETFPFLSPESLRIA</sequence>
<dbReference type="AlphaFoldDB" id="A0AA39JMK4"/>
<reference evidence="1" key="1">
    <citation type="submission" date="2023-06" db="EMBL/GenBank/DDBJ databases">
        <authorList>
            <consortium name="Lawrence Berkeley National Laboratory"/>
            <person name="Ahrendt S."/>
            <person name="Sahu N."/>
            <person name="Indic B."/>
            <person name="Wong-Bajracharya J."/>
            <person name="Merenyi Z."/>
            <person name="Ke H.-M."/>
            <person name="Monk M."/>
            <person name="Kocsube S."/>
            <person name="Drula E."/>
            <person name="Lipzen A."/>
            <person name="Balint B."/>
            <person name="Henrissat B."/>
            <person name="Andreopoulos B."/>
            <person name="Martin F.M."/>
            <person name="Harder C.B."/>
            <person name="Rigling D."/>
            <person name="Ford K.L."/>
            <person name="Foster G.D."/>
            <person name="Pangilinan J."/>
            <person name="Papanicolaou A."/>
            <person name="Barry K."/>
            <person name="LaButti K."/>
            <person name="Viragh M."/>
            <person name="Koriabine M."/>
            <person name="Yan M."/>
            <person name="Riley R."/>
            <person name="Champramary S."/>
            <person name="Plett K.L."/>
            <person name="Tsai I.J."/>
            <person name="Slot J."/>
            <person name="Sipos G."/>
            <person name="Plett J."/>
            <person name="Nagy L.G."/>
            <person name="Grigoriev I.V."/>
        </authorList>
    </citation>
    <scope>NUCLEOTIDE SEQUENCE</scope>
    <source>
        <strain evidence="1">CCBAS 213</strain>
    </source>
</reference>
<dbReference type="GeneID" id="85367757"/>
<gene>
    <name evidence="1" type="ORF">EV420DRAFT_971312</name>
</gene>
<proteinExistence type="predicted"/>
<keyword evidence="2" id="KW-1185">Reference proteome</keyword>
<comment type="caution">
    <text evidence="1">The sequence shown here is derived from an EMBL/GenBank/DDBJ whole genome shotgun (WGS) entry which is preliminary data.</text>
</comment>
<dbReference type="RefSeq" id="XP_060325445.1">
    <property type="nucleotide sequence ID" value="XM_060484209.1"/>
</dbReference>
<evidence type="ECO:0000313" key="1">
    <source>
        <dbReference type="EMBL" id="KAK0445304.1"/>
    </source>
</evidence>
<accession>A0AA39JMK4</accession>
<protein>
    <submittedName>
        <fullName evidence="1">Uncharacterized protein</fullName>
    </submittedName>
</protein>
<name>A0AA39JMK4_ARMTA</name>
<dbReference type="EMBL" id="JAUEPS010000050">
    <property type="protein sequence ID" value="KAK0445304.1"/>
    <property type="molecule type" value="Genomic_DNA"/>
</dbReference>
<dbReference type="Proteomes" id="UP001175211">
    <property type="component" value="Unassembled WGS sequence"/>
</dbReference>
<evidence type="ECO:0000313" key="2">
    <source>
        <dbReference type="Proteomes" id="UP001175211"/>
    </source>
</evidence>